<accession>A0A5C7W9R2</accession>
<name>A0A5C7W9R2_AQUAC</name>
<evidence type="ECO:0000313" key="2">
    <source>
        <dbReference type="Proteomes" id="UP000321110"/>
    </source>
</evidence>
<dbReference type="EMBL" id="SSFO01000057">
    <property type="protein sequence ID" value="TXI34751.1"/>
    <property type="molecule type" value="Genomic_DNA"/>
</dbReference>
<sequence length="188" mass="20118">MSRAFIFPDNALTLLRAQLNLNGRFTHSLRSAFRGPQILFAITVERGEQISVAVELGGQRHSTTLPDNSRNSACRLADFIDAIANGRIDSAAIAPPPALPGSDREQLVATMDETLAQLVRQGGFITLEGPTHAPVEVAVHAPADRPGITAILRMGAVSRCWTIHGAPEHCQRVLQSSLEALTSPQLAA</sequence>
<organism evidence="1 2">
    <name type="scientific">Aquipseudomonas alcaligenes</name>
    <name type="common">Pseudomonas alcaligenes</name>
    <dbReference type="NCBI Taxonomy" id="43263"/>
    <lineage>
        <taxon>Bacteria</taxon>
        <taxon>Pseudomonadati</taxon>
        <taxon>Pseudomonadota</taxon>
        <taxon>Gammaproteobacteria</taxon>
        <taxon>Pseudomonadales</taxon>
        <taxon>Pseudomonadaceae</taxon>
        <taxon>Aquipseudomonas</taxon>
    </lineage>
</organism>
<protein>
    <submittedName>
        <fullName evidence="1">Uncharacterized protein</fullName>
    </submittedName>
</protein>
<comment type="caution">
    <text evidence="1">The sequence shown here is derived from an EMBL/GenBank/DDBJ whole genome shotgun (WGS) entry which is preliminary data.</text>
</comment>
<evidence type="ECO:0000313" key="1">
    <source>
        <dbReference type="EMBL" id="TXI34751.1"/>
    </source>
</evidence>
<dbReference type="AlphaFoldDB" id="A0A5C7W9R2"/>
<gene>
    <name evidence="1" type="ORF">E6Q69_03105</name>
</gene>
<dbReference type="Proteomes" id="UP000321110">
    <property type="component" value="Unassembled WGS sequence"/>
</dbReference>
<reference evidence="1 2" key="1">
    <citation type="submission" date="2018-09" db="EMBL/GenBank/DDBJ databases">
        <title>Metagenome Assembled Genomes from an Advanced Water Purification Facility.</title>
        <authorList>
            <person name="Stamps B.W."/>
            <person name="Spear J.R."/>
        </authorList>
    </citation>
    <scope>NUCLEOTIDE SEQUENCE [LARGE SCALE GENOMIC DNA]</scope>
    <source>
        <strain evidence="1">Bin_52_1</strain>
    </source>
</reference>
<proteinExistence type="predicted"/>